<evidence type="ECO:0000256" key="1">
    <source>
        <dbReference type="ARBA" id="ARBA00001968"/>
    </source>
</evidence>
<dbReference type="GO" id="GO:0016787">
    <property type="term" value="F:hydrolase activity"/>
    <property type="evidence" value="ECO:0007669"/>
    <property type="project" value="UniProtKB-KW"/>
</dbReference>
<evidence type="ECO:0000256" key="3">
    <source>
        <dbReference type="ARBA" id="ARBA00006958"/>
    </source>
</evidence>
<dbReference type="GO" id="GO:0005634">
    <property type="term" value="C:nucleus"/>
    <property type="evidence" value="ECO:0007669"/>
    <property type="project" value="UniProtKB-SubCell"/>
</dbReference>
<evidence type="ECO:0000256" key="2">
    <source>
        <dbReference type="ARBA" id="ARBA00004123"/>
    </source>
</evidence>
<dbReference type="AlphaFoldDB" id="A0A8B7NE29"/>
<proteinExistence type="inferred from homology"/>
<keyword evidence="6" id="KW-0378">Hydrolase</keyword>
<keyword evidence="5" id="KW-0479">Metal-binding</keyword>
<dbReference type="InterPro" id="IPR045249">
    <property type="entry name" value="HARBI1-like"/>
</dbReference>
<comment type="cofactor">
    <cofactor evidence="1">
        <name>a divalent metal cation</name>
        <dbReference type="ChEBI" id="CHEBI:60240"/>
    </cofactor>
</comment>
<sequence>MDLLSVGHKFGSMIFKLIGEEAGTEEFRQQSVIYSHYSACNSFINFASTKLTPKHKIRVKRLHRNDSPQTVCITQEPNIQRIVPLRARNPCGESSDLQTISVNKSITRKFGRPRRNAQGYNYAAQLCFMKDECFASCVGVSRSTFEDLMTRISEVTRDTSARRSQEICLRIRLLMTIIYLTSKKVYKDLHNLFGYCEANICRLVCRTINDINLLSTNAIKWPISPESTADEFYEVHQFPGVLGAIDAMHLVSRAPEKMHDEYRNSRGKYTIILLAICDAQKKFTYVSVGYPGTFTDQKCLESTDLGSNLDNIPNDYFPLDKYHLIGSENFQLRDGLMVPFKAHEVNNDQNLDFNERLLKTQSITPSTFVEMRSRFQTLNKLEMSIERVVEFTTACCILHNVCLDNNDHWAGPLITNEDATSLNHPEPEIVAAPASALAKRARLVDQMCQALDS</sequence>
<organism evidence="9 10">
    <name type="scientific">Hyalella azteca</name>
    <name type="common">Amphipod</name>
    <dbReference type="NCBI Taxonomy" id="294128"/>
    <lineage>
        <taxon>Eukaryota</taxon>
        <taxon>Metazoa</taxon>
        <taxon>Ecdysozoa</taxon>
        <taxon>Arthropoda</taxon>
        <taxon>Crustacea</taxon>
        <taxon>Multicrustacea</taxon>
        <taxon>Malacostraca</taxon>
        <taxon>Eumalacostraca</taxon>
        <taxon>Peracarida</taxon>
        <taxon>Amphipoda</taxon>
        <taxon>Senticaudata</taxon>
        <taxon>Talitrida</taxon>
        <taxon>Talitroidea</taxon>
        <taxon>Hyalellidae</taxon>
        <taxon>Hyalella</taxon>
    </lineage>
</organism>
<evidence type="ECO:0000256" key="7">
    <source>
        <dbReference type="ARBA" id="ARBA00023242"/>
    </source>
</evidence>
<dbReference type="Pfam" id="PF13359">
    <property type="entry name" value="DDE_Tnp_4"/>
    <property type="match status" value="1"/>
</dbReference>
<dbReference type="OrthoDB" id="6342775at2759"/>
<feature type="domain" description="DDE Tnp4" evidence="8">
    <location>
        <begin position="245"/>
        <end position="400"/>
    </location>
</feature>
<dbReference type="PANTHER" id="PTHR22930:SF85">
    <property type="entry name" value="GH03217P-RELATED"/>
    <property type="match status" value="1"/>
</dbReference>
<evidence type="ECO:0000256" key="6">
    <source>
        <dbReference type="ARBA" id="ARBA00022801"/>
    </source>
</evidence>
<dbReference type="PANTHER" id="PTHR22930">
    <property type="match status" value="1"/>
</dbReference>
<comment type="subcellular location">
    <subcellularLocation>
        <location evidence="2">Nucleus</location>
    </subcellularLocation>
</comment>
<accession>A0A8B7NE29</accession>
<reference evidence="10" key="1">
    <citation type="submission" date="2025-08" db="UniProtKB">
        <authorList>
            <consortium name="RefSeq"/>
        </authorList>
    </citation>
    <scope>IDENTIFICATION</scope>
    <source>
        <tissue evidence="10">Whole organism</tissue>
    </source>
</reference>
<dbReference type="KEGG" id="hazt:108669088"/>
<keyword evidence="9" id="KW-1185">Reference proteome</keyword>
<dbReference type="GeneID" id="108669088"/>
<gene>
    <name evidence="10" type="primary">LOC108669088</name>
</gene>
<keyword evidence="7" id="KW-0539">Nucleus</keyword>
<evidence type="ECO:0000256" key="5">
    <source>
        <dbReference type="ARBA" id="ARBA00022723"/>
    </source>
</evidence>
<protein>
    <submittedName>
        <fullName evidence="10">Nuclease HARBI1 isoform X1</fullName>
    </submittedName>
</protein>
<keyword evidence="4" id="KW-0540">Nuclease</keyword>
<dbReference type="GO" id="GO:0004518">
    <property type="term" value="F:nuclease activity"/>
    <property type="evidence" value="ECO:0007669"/>
    <property type="project" value="UniProtKB-KW"/>
</dbReference>
<dbReference type="GO" id="GO:0046872">
    <property type="term" value="F:metal ion binding"/>
    <property type="evidence" value="ECO:0007669"/>
    <property type="project" value="UniProtKB-KW"/>
</dbReference>
<dbReference type="RefSeq" id="XP_018011864.1">
    <property type="nucleotide sequence ID" value="XM_018156375.2"/>
</dbReference>
<evidence type="ECO:0000259" key="8">
    <source>
        <dbReference type="Pfam" id="PF13359"/>
    </source>
</evidence>
<evidence type="ECO:0000313" key="9">
    <source>
        <dbReference type="Proteomes" id="UP000694843"/>
    </source>
</evidence>
<evidence type="ECO:0000313" key="10">
    <source>
        <dbReference type="RefSeq" id="XP_018011864.1"/>
    </source>
</evidence>
<dbReference type="Proteomes" id="UP000694843">
    <property type="component" value="Unplaced"/>
</dbReference>
<comment type="similarity">
    <text evidence="3">Belongs to the HARBI1 family.</text>
</comment>
<evidence type="ECO:0000256" key="4">
    <source>
        <dbReference type="ARBA" id="ARBA00022722"/>
    </source>
</evidence>
<dbReference type="InterPro" id="IPR027806">
    <property type="entry name" value="HARBI1_dom"/>
</dbReference>
<name>A0A8B7NE29_HYAAZ</name>